<evidence type="ECO:0000256" key="4">
    <source>
        <dbReference type="PROSITE-ProRule" id="PRU00504"/>
    </source>
</evidence>
<evidence type="ECO:0000256" key="3">
    <source>
        <dbReference type="ARBA" id="ARBA00023180"/>
    </source>
</evidence>
<reference evidence="5 6" key="1">
    <citation type="submission" date="2017-11" db="EMBL/GenBank/DDBJ databases">
        <title>Genomic Encyclopedia of Archaeal and Bacterial Type Strains, Phase II (KMG-II): From Individual Species to Whole Genera.</title>
        <authorList>
            <person name="Goeker M."/>
        </authorList>
    </citation>
    <scope>NUCLEOTIDE SEQUENCE [LARGE SCALE GENOMIC DNA]</scope>
    <source>
        <strain evidence="5 6">DSM 25625</strain>
    </source>
</reference>
<evidence type="ECO:0000256" key="2">
    <source>
        <dbReference type="ARBA" id="ARBA00022737"/>
    </source>
</evidence>
<comment type="caution">
    <text evidence="5">The sequence shown here is derived from an EMBL/GenBank/DDBJ whole genome shotgun (WGS) entry which is preliminary data.</text>
</comment>
<gene>
    <name evidence="5" type="ORF">CLV54_2201</name>
</gene>
<keyword evidence="1" id="KW-0732">Signal</keyword>
<proteinExistence type="predicted"/>
<feature type="repeat" description="NHL" evidence="4">
    <location>
        <begin position="178"/>
        <end position="217"/>
    </location>
</feature>
<dbReference type="PROSITE" id="PS51125">
    <property type="entry name" value="NHL"/>
    <property type="match status" value="1"/>
</dbReference>
<evidence type="ECO:0000313" key="6">
    <source>
        <dbReference type="Proteomes" id="UP000230161"/>
    </source>
</evidence>
<dbReference type="PANTHER" id="PTHR10680:SF38">
    <property type="entry name" value="BLL1368 PROTEIN"/>
    <property type="match status" value="1"/>
</dbReference>
<keyword evidence="2" id="KW-0677">Repeat</keyword>
<dbReference type="AlphaFoldDB" id="A0A2M9BWS9"/>
<keyword evidence="6" id="KW-1185">Reference proteome</keyword>
<organism evidence="5 6">
    <name type="scientific">Compostimonas suwonensis</name>
    <dbReference type="NCBI Taxonomy" id="1048394"/>
    <lineage>
        <taxon>Bacteria</taxon>
        <taxon>Bacillati</taxon>
        <taxon>Actinomycetota</taxon>
        <taxon>Actinomycetes</taxon>
        <taxon>Micrococcales</taxon>
        <taxon>Microbacteriaceae</taxon>
        <taxon>Compostimonas</taxon>
    </lineage>
</organism>
<dbReference type="Proteomes" id="UP000230161">
    <property type="component" value="Unassembled WGS sequence"/>
</dbReference>
<sequence length="334" mass="36197">MMKVGSGSLAFALVEGWERIPPGMDHPNVSGVCTDSSGRVYVYSRSEHPVMVYDRSGLFLGSWGEELAAPRDGVPSRYLAHGASMTPDDTLILVDHGTHSVRRYALDGTELQTIGPVDAPSDTGYSPEHPRPLRAAGPYNRPTHASVSPDGEVYVSDGYGNARVHRFGEGGALLESWGGVGSEAGQFILPHSLCVLPDGRVLVADRQNERIQIFDRDGRYLTEWTDVQRPQDLAVDRDGLVYVAELSWDAGDIAPRRGVVEHYLPPRVSVLDSDGNLLLRWSGAPGTPGHFSAPHGIWVDDEGSVYVAEITGSFAVTRGLVPPGTTSLQKFERL</sequence>
<name>A0A2M9BWS9_9MICO</name>
<dbReference type="CDD" id="cd14958">
    <property type="entry name" value="NHL_PAL_like"/>
    <property type="match status" value="1"/>
</dbReference>
<dbReference type="InterPro" id="IPR011042">
    <property type="entry name" value="6-blade_b-propeller_TolB-like"/>
</dbReference>
<protein>
    <submittedName>
        <fullName evidence="5">NHL repeat-containing protein</fullName>
    </submittedName>
</protein>
<accession>A0A2M9BWS9</accession>
<dbReference type="InterPro" id="IPR001258">
    <property type="entry name" value="NHL_repeat"/>
</dbReference>
<dbReference type="Gene3D" id="2.120.10.30">
    <property type="entry name" value="TolB, C-terminal domain"/>
    <property type="match status" value="1"/>
</dbReference>
<evidence type="ECO:0000313" key="5">
    <source>
        <dbReference type="EMBL" id="PJJ62398.1"/>
    </source>
</evidence>
<dbReference type="EMBL" id="PGFB01000003">
    <property type="protein sequence ID" value="PJJ62398.1"/>
    <property type="molecule type" value="Genomic_DNA"/>
</dbReference>
<evidence type="ECO:0000256" key="1">
    <source>
        <dbReference type="ARBA" id="ARBA00022729"/>
    </source>
</evidence>
<keyword evidence="3" id="KW-0325">Glycoprotein</keyword>
<dbReference type="SUPFAM" id="SSF63829">
    <property type="entry name" value="Calcium-dependent phosphotriesterase"/>
    <property type="match status" value="1"/>
</dbReference>
<dbReference type="PANTHER" id="PTHR10680">
    <property type="entry name" value="PEPTIDYL-GLYCINE ALPHA-AMIDATING MONOOXYGENASE"/>
    <property type="match status" value="1"/>
</dbReference>
<dbReference type="GO" id="GO:0005576">
    <property type="term" value="C:extracellular region"/>
    <property type="evidence" value="ECO:0007669"/>
    <property type="project" value="TreeGrafter"/>
</dbReference>
<dbReference type="Pfam" id="PF01436">
    <property type="entry name" value="NHL"/>
    <property type="match status" value="1"/>
</dbReference>